<evidence type="ECO:0000256" key="11">
    <source>
        <dbReference type="PROSITE-ProRule" id="PRU10141"/>
    </source>
</evidence>
<dbReference type="FunFam" id="1.10.510.10:FF:000008">
    <property type="entry name" value="Non-specific serine/threonine protein kinase"/>
    <property type="match status" value="1"/>
</dbReference>
<evidence type="ECO:0000313" key="16">
    <source>
        <dbReference type="EMBL" id="GAT98148.1"/>
    </source>
</evidence>
<dbReference type="VEuPathDB" id="AmoebaDB:EHI_097620"/>
<dbReference type="Gene3D" id="3.30.200.20">
    <property type="entry name" value="Phosphorylase Kinase, domain 1"/>
    <property type="match status" value="1"/>
</dbReference>
<feature type="binding site" evidence="11">
    <location>
        <position position="150"/>
    </location>
    <ligand>
        <name>ATP</name>
        <dbReference type="ChEBI" id="CHEBI:30616"/>
    </ligand>
</feature>
<dbReference type="Pfam" id="PF00169">
    <property type="entry name" value="PH"/>
    <property type="match status" value="1"/>
</dbReference>
<dbReference type="VEuPathDB" id="AmoebaDB:EHI5A_126740"/>
<dbReference type="SUPFAM" id="SSF56112">
    <property type="entry name" value="Protein kinase-like (PK-like)"/>
    <property type="match status" value="1"/>
</dbReference>
<dbReference type="Gene3D" id="2.30.29.30">
    <property type="entry name" value="Pleckstrin-homology domain (PH domain)/Phosphotyrosine-binding domain (PTB)"/>
    <property type="match status" value="1"/>
</dbReference>
<dbReference type="InterPro" id="IPR000719">
    <property type="entry name" value="Prot_kinase_dom"/>
</dbReference>
<organism evidence="16 17">
    <name type="scientific">Entamoeba histolytica</name>
    <dbReference type="NCBI Taxonomy" id="5759"/>
    <lineage>
        <taxon>Eukaryota</taxon>
        <taxon>Amoebozoa</taxon>
        <taxon>Evosea</taxon>
        <taxon>Archamoebae</taxon>
        <taxon>Mastigamoebida</taxon>
        <taxon>Entamoebidae</taxon>
        <taxon>Entamoeba</taxon>
    </lineage>
</organism>
<dbReference type="PROSITE" id="PS50011">
    <property type="entry name" value="PROTEIN_KINASE_DOM"/>
    <property type="match status" value="1"/>
</dbReference>
<dbReference type="GO" id="GO:0005524">
    <property type="term" value="F:ATP binding"/>
    <property type="evidence" value="ECO:0007669"/>
    <property type="project" value="UniProtKB-UniRule"/>
</dbReference>
<keyword evidence="7 16" id="KW-0418">Kinase</keyword>
<evidence type="ECO:0000256" key="1">
    <source>
        <dbReference type="ARBA" id="ARBA00006935"/>
    </source>
</evidence>
<gene>
    <name evidence="16" type="ORF">CL6EHI_097620</name>
</gene>
<evidence type="ECO:0000256" key="12">
    <source>
        <dbReference type="RuleBase" id="RU000304"/>
    </source>
</evidence>
<keyword evidence="6 11" id="KW-0547">Nucleotide-binding</keyword>
<dbReference type="GO" id="GO:0004674">
    <property type="term" value="F:protein serine/threonine kinase activity"/>
    <property type="evidence" value="ECO:0007669"/>
    <property type="project" value="UniProtKB-KW"/>
</dbReference>
<keyword evidence="8 11" id="KW-0067">ATP-binding</keyword>
<keyword evidence="5" id="KW-0808">Transferase</keyword>
<dbReference type="EC" id="2.7.11.1" evidence="2"/>
<evidence type="ECO:0000259" key="15">
    <source>
        <dbReference type="PROSITE" id="PS51285"/>
    </source>
</evidence>
<dbReference type="InterPro" id="IPR011009">
    <property type="entry name" value="Kinase-like_dom_sf"/>
</dbReference>
<reference evidence="16 17" key="1">
    <citation type="submission" date="2016-05" db="EMBL/GenBank/DDBJ databases">
        <title>First whole genome sequencing of Entamoeba histolytica HM1:IMSS-clone-6.</title>
        <authorList>
            <person name="Mukherjee Avik.K."/>
            <person name="Izumyama S."/>
            <person name="Nakada-Tsukui K."/>
            <person name="Nozaki T."/>
        </authorList>
    </citation>
    <scope>NUCLEOTIDE SEQUENCE [LARGE SCALE GENOMIC DNA]</scope>
    <source>
        <strain evidence="16 17">HM1:IMSS clone 6</strain>
    </source>
</reference>
<dbReference type="AlphaFoldDB" id="A0A5K1TVJ2"/>
<dbReference type="PANTHER" id="PTHR24351">
    <property type="entry name" value="RIBOSOMAL PROTEIN S6 KINASE"/>
    <property type="match status" value="1"/>
</dbReference>
<dbReference type="InterPro" id="IPR000961">
    <property type="entry name" value="AGC-kinase_C"/>
</dbReference>
<dbReference type="InterPro" id="IPR008271">
    <property type="entry name" value="Ser/Thr_kinase_AS"/>
</dbReference>
<feature type="domain" description="Protein kinase" evidence="14">
    <location>
        <begin position="121"/>
        <end position="376"/>
    </location>
</feature>
<evidence type="ECO:0000256" key="8">
    <source>
        <dbReference type="ARBA" id="ARBA00022840"/>
    </source>
</evidence>
<evidence type="ECO:0000256" key="9">
    <source>
        <dbReference type="ARBA" id="ARBA00047899"/>
    </source>
</evidence>
<dbReference type="FunFam" id="3.30.200.20:FF:000524">
    <property type="entry name" value="Non-specific serine/threonine protein kinase"/>
    <property type="match status" value="1"/>
</dbReference>
<sequence>MSTNHVVKKTGWLVKEGGKWKSWKRRFFVFEQTTLSYYKDQLLFSKMGEIPLELATCIEPVRRYKKHDYVFKIVTPSRTYYINCADEKDMNDWISCLKEISDRINVSLDKSEDKYVSSEDFDIISLIGKGAFGKVYLVKNKETQTLFAMKVIQKKQVIERDEVQHSLEEKNILAKIKHPFLVNLYCSFQTSVNLHYVIDYCPGGELYSLMKKEQTMNEKRTKFYAAQLVLALEHLHNQGIIYRDVKPENILICADGYIRLTDFGLSKMGISDNSKTATFCGTPEYLAPEVIQNVAYTNAIDWWGLGVLIYEMLYGTVPFYDENIQRLYHNILYNQVTFLEHTEISLECRDIISQLLKKNPIERLHETDAIKSHPWFHDLHWDNLFAKKVLPDYLPQLSSPTDLRYFYKEITEQSLSLGGEVVSNELFTDFTYSTTQNQL</sequence>
<dbReference type="VEuPathDB" id="AmoebaDB:KM1_151140"/>
<evidence type="ECO:0000256" key="10">
    <source>
        <dbReference type="ARBA" id="ARBA00048679"/>
    </source>
</evidence>
<dbReference type="PROSITE" id="PS50003">
    <property type="entry name" value="PH_DOMAIN"/>
    <property type="match status" value="1"/>
</dbReference>
<evidence type="ECO:0000259" key="13">
    <source>
        <dbReference type="PROSITE" id="PS50003"/>
    </source>
</evidence>
<dbReference type="CDD" id="cd05123">
    <property type="entry name" value="STKc_AGC"/>
    <property type="match status" value="1"/>
</dbReference>
<dbReference type="PROSITE" id="PS00107">
    <property type="entry name" value="PROTEIN_KINASE_ATP"/>
    <property type="match status" value="1"/>
</dbReference>
<evidence type="ECO:0000256" key="7">
    <source>
        <dbReference type="ARBA" id="ARBA00022777"/>
    </source>
</evidence>
<keyword evidence="4" id="KW-0597">Phosphoprotein</keyword>
<evidence type="ECO:0000259" key="14">
    <source>
        <dbReference type="PROSITE" id="PS50011"/>
    </source>
</evidence>
<dbReference type="VEuPathDB" id="AmoebaDB:EHI7A_082770"/>
<dbReference type="SUPFAM" id="SSF50729">
    <property type="entry name" value="PH domain-like"/>
    <property type="match status" value="1"/>
</dbReference>
<dbReference type="InterPro" id="IPR011993">
    <property type="entry name" value="PH-like_dom_sf"/>
</dbReference>
<dbReference type="InterPro" id="IPR001849">
    <property type="entry name" value="PH_domain"/>
</dbReference>
<evidence type="ECO:0000256" key="4">
    <source>
        <dbReference type="ARBA" id="ARBA00022553"/>
    </source>
</evidence>
<evidence type="ECO:0000256" key="6">
    <source>
        <dbReference type="ARBA" id="ARBA00022741"/>
    </source>
</evidence>
<dbReference type="FunFam" id="2.30.29.30:FF:000286">
    <property type="entry name" value="PH-protein kinase domain containing protein"/>
    <property type="match status" value="1"/>
</dbReference>
<dbReference type="OMA" id="TGPCDIS"/>
<feature type="domain" description="AGC-kinase C-terminal" evidence="15">
    <location>
        <begin position="377"/>
        <end position="439"/>
    </location>
</feature>
<protein>
    <recommendedName>
        <fullName evidence="2">non-specific serine/threonine protein kinase</fullName>
        <ecNumber evidence="2">2.7.11.1</ecNumber>
    </recommendedName>
</protein>
<evidence type="ECO:0000313" key="17">
    <source>
        <dbReference type="Proteomes" id="UP000078387"/>
    </source>
</evidence>
<dbReference type="EMBL" id="BDEQ01000001">
    <property type="protein sequence ID" value="GAT98148.1"/>
    <property type="molecule type" value="Genomic_DNA"/>
</dbReference>
<dbReference type="InterPro" id="IPR045270">
    <property type="entry name" value="STKc_AGC"/>
</dbReference>
<feature type="domain" description="PH" evidence="13">
    <location>
        <begin position="6"/>
        <end position="102"/>
    </location>
</feature>
<dbReference type="PROSITE" id="PS00108">
    <property type="entry name" value="PROTEIN_KINASE_ST"/>
    <property type="match status" value="1"/>
</dbReference>
<dbReference type="InterPro" id="IPR017441">
    <property type="entry name" value="Protein_kinase_ATP_BS"/>
</dbReference>
<dbReference type="SMART" id="SM00233">
    <property type="entry name" value="PH"/>
    <property type="match status" value="1"/>
</dbReference>
<proteinExistence type="inferred from homology"/>
<dbReference type="SMART" id="SM00220">
    <property type="entry name" value="S_TKc"/>
    <property type="match status" value="1"/>
</dbReference>
<comment type="similarity">
    <text evidence="1">Belongs to the protein kinase superfamily. AGC Ser/Thr protein kinase family. RAC subfamily.</text>
</comment>
<comment type="catalytic activity">
    <reaction evidence="10">
        <text>L-seryl-[protein] + ATP = O-phospho-L-seryl-[protein] + ADP + H(+)</text>
        <dbReference type="Rhea" id="RHEA:17989"/>
        <dbReference type="Rhea" id="RHEA-COMP:9863"/>
        <dbReference type="Rhea" id="RHEA-COMP:11604"/>
        <dbReference type="ChEBI" id="CHEBI:15378"/>
        <dbReference type="ChEBI" id="CHEBI:29999"/>
        <dbReference type="ChEBI" id="CHEBI:30616"/>
        <dbReference type="ChEBI" id="CHEBI:83421"/>
        <dbReference type="ChEBI" id="CHEBI:456216"/>
        <dbReference type="EC" id="2.7.11.1"/>
    </reaction>
</comment>
<evidence type="ECO:0000256" key="3">
    <source>
        <dbReference type="ARBA" id="ARBA00022527"/>
    </source>
</evidence>
<comment type="catalytic activity">
    <reaction evidence="9">
        <text>L-threonyl-[protein] + ATP = O-phospho-L-threonyl-[protein] + ADP + H(+)</text>
        <dbReference type="Rhea" id="RHEA:46608"/>
        <dbReference type="Rhea" id="RHEA-COMP:11060"/>
        <dbReference type="Rhea" id="RHEA-COMP:11605"/>
        <dbReference type="ChEBI" id="CHEBI:15378"/>
        <dbReference type="ChEBI" id="CHEBI:30013"/>
        <dbReference type="ChEBI" id="CHEBI:30616"/>
        <dbReference type="ChEBI" id="CHEBI:61977"/>
        <dbReference type="ChEBI" id="CHEBI:456216"/>
        <dbReference type="EC" id="2.7.11.1"/>
    </reaction>
</comment>
<accession>A0A5K1TVJ2</accession>
<keyword evidence="3 12" id="KW-0723">Serine/threonine-protein kinase</keyword>
<dbReference type="SMART" id="SM00133">
    <property type="entry name" value="S_TK_X"/>
    <property type="match status" value="1"/>
</dbReference>
<dbReference type="GO" id="GO:0005547">
    <property type="term" value="F:phosphatidylinositol-3,4,5-trisphosphate binding"/>
    <property type="evidence" value="ECO:0007669"/>
    <property type="project" value="UniProtKB-ARBA"/>
</dbReference>
<dbReference type="VEuPathDB" id="AmoebaDB:EHI8A_084570"/>
<dbReference type="Proteomes" id="UP000078387">
    <property type="component" value="Unassembled WGS sequence"/>
</dbReference>
<evidence type="ECO:0000256" key="2">
    <source>
        <dbReference type="ARBA" id="ARBA00012513"/>
    </source>
</evidence>
<dbReference type="PROSITE" id="PS51285">
    <property type="entry name" value="AGC_KINASE_CTER"/>
    <property type="match status" value="1"/>
</dbReference>
<name>A0A5K1TVJ2_ENTHI</name>
<dbReference type="Pfam" id="PF00069">
    <property type="entry name" value="Pkinase"/>
    <property type="match status" value="1"/>
</dbReference>
<dbReference type="Gene3D" id="1.10.510.10">
    <property type="entry name" value="Transferase(Phosphotransferase) domain 1"/>
    <property type="match status" value="1"/>
</dbReference>
<evidence type="ECO:0000256" key="5">
    <source>
        <dbReference type="ARBA" id="ARBA00022679"/>
    </source>
</evidence>
<comment type="caution">
    <text evidence="16">The sequence shown here is derived from an EMBL/GenBank/DDBJ whole genome shotgun (WGS) entry which is preliminary data.</text>
</comment>